<dbReference type="Proteomes" id="UP001187221">
    <property type="component" value="Unassembled WGS sequence"/>
</dbReference>
<sequence length="305" mass="32249">MDPLSEIIALLRPNAAISKPITARGCWSIRYRAHEAPGFTLILAGQAWVTFEGSAPLRLAQGDFLLMPATPAFSLGSEPGLVGPLLEPGSDAVRHGEPQGEPDFLALGGSFSFERANAPLRLALLPGQIFIPAAQGVTGRLGRMIDLLAEECRSSHPGKDLIVRRMLEVLLVEALRWAGGDHSTDPAGLLAGLRDPSLARALTAMHADIRADWTVARLAGIAGMSRSAFSAKFGSVVGCAPIEYLIDWRMAVARDALVRGGQSLDRIAEDIGYGSASAFSTAFRKRIGCPPGSFARACSGEPPIS</sequence>
<evidence type="ECO:0000313" key="6">
    <source>
        <dbReference type="Proteomes" id="UP001187221"/>
    </source>
</evidence>
<evidence type="ECO:0000256" key="1">
    <source>
        <dbReference type="ARBA" id="ARBA00023015"/>
    </source>
</evidence>
<dbReference type="SMART" id="SM00342">
    <property type="entry name" value="HTH_ARAC"/>
    <property type="match status" value="1"/>
</dbReference>
<name>A0ABQ6P3A7_9SPHN</name>
<dbReference type="PANTHER" id="PTHR46796">
    <property type="entry name" value="HTH-TYPE TRANSCRIPTIONAL ACTIVATOR RHAS-RELATED"/>
    <property type="match status" value="1"/>
</dbReference>
<organism evidence="5 6">
    <name type="scientific">Novosphingobium pituita</name>
    <dbReference type="NCBI Taxonomy" id="3056842"/>
    <lineage>
        <taxon>Bacteria</taxon>
        <taxon>Pseudomonadati</taxon>
        <taxon>Pseudomonadota</taxon>
        <taxon>Alphaproteobacteria</taxon>
        <taxon>Sphingomonadales</taxon>
        <taxon>Sphingomonadaceae</taxon>
        <taxon>Novosphingobium</taxon>
    </lineage>
</organism>
<dbReference type="Pfam" id="PF12852">
    <property type="entry name" value="Cupin_6"/>
    <property type="match status" value="1"/>
</dbReference>
<keyword evidence="6" id="KW-1185">Reference proteome</keyword>
<evidence type="ECO:0000313" key="5">
    <source>
        <dbReference type="EMBL" id="GMM59565.1"/>
    </source>
</evidence>
<dbReference type="PANTHER" id="PTHR46796:SF7">
    <property type="entry name" value="ARAC FAMILY TRANSCRIPTIONAL REGULATOR"/>
    <property type="match status" value="1"/>
</dbReference>
<protein>
    <submittedName>
        <fullName evidence="5">AraC family transcriptional regulator</fullName>
    </submittedName>
</protein>
<comment type="caution">
    <text evidence="5">The sequence shown here is derived from an EMBL/GenBank/DDBJ whole genome shotgun (WGS) entry which is preliminary data.</text>
</comment>
<evidence type="ECO:0000259" key="4">
    <source>
        <dbReference type="PROSITE" id="PS01124"/>
    </source>
</evidence>
<dbReference type="PROSITE" id="PS01124">
    <property type="entry name" value="HTH_ARAC_FAMILY_2"/>
    <property type="match status" value="1"/>
</dbReference>
<keyword evidence="1" id="KW-0805">Transcription regulation</keyword>
<feature type="domain" description="HTH araC/xylS-type" evidence="4">
    <location>
        <begin position="199"/>
        <end position="297"/>
    </location>
</feature>
<reference evidence="5 6" key="1">
    <citation type="submission" date="2023-06" db="EMBL/GenBank/DDBJ databases">
        <title>Draft genome sequence of Novosphingobium sp. strain IK01.</title>
        <authorList>
            <person name="Hatamoto M."/>
            <person name="Ikarashi T."/>
            <person name="Yamaguchi T."/>
        </authorList>
    </citation>
    <scope>NUCLEOTIDE SEQUENCE [LARGE SCALE GENOMIC DNA]</scope>
    <source>
        <strain evidence="5 6">IK01</strain>
    </source>
</reference>
<dbReference type="SUPFAM" id="SSF46689">
    <property type="entry name" value="Homeodomain-like"/>
    <property type="match status" value="2"/>
</dbReference>
<evidence type="ECO:0000256" key="2">
    <source>
        <dbReference type="ARBA" id="ARBA00023125"/>
    </source>
</evidence>
<dbReference type="InterPro" id="IPR050204">
    <property type="entry name" value="AraC_XylS_family_regulators"/>
</dbReference>
<dbReference type="InterPro" id="IPR032783">
    <property type="entry name" value="AraC_lig"/>
</dbReference>
<dbReference type="InterPro" id="IPR018060">
    <property type="entry name" value="HTH_AraC"/>
</dbReference>
<evidence type="ECO:0000256" key="3">
    <source>
        <dbReference type="ARBA" id="ARBA00023163"/>
    </source>
</evidence>
<dbReference type="InterPro" id="IPR018062">
    <property type="entry name" value="HTH_AraC-typ_CS"/>
</dbReference>
<dbReference type="PROSITE" id="PS00041">
    <property type="entry name" value="HTH_ARAC_FAMILY_1"/>
    <property type="match status" value="1"/>
</dbReference>
<dbReference type="RefSeq" id="WP_317973421.1">
    <property type="nucleotide sequence ID" value="NZ_BTFW01000001.1"/>
</dbReference>
<keyword evidence="3" id="KW-0804">Transcription</keyword>
<dbReference type="Pfam" id="PF12833">
    <property type="entry name" value="HTH_18"/>
    <property type="match status" value="1"/>
</dbReference>
<accession>A0ABQ6P3A7</accession>
<dbReference type="InterPro" id="IPR009057">
    <property type="entry name" value="Homeodomain-like_sf"/>
</dbReference>
<dbReference type="EMBL" id="BTFW01000001">
    <property type="protein sequence ID" value="GMM59565.1"/>
    <property type="molecule type" value="Genomic_DNA"/>
</dbReference>
<proteinExistence type="predicted"/>
<dbReference type="Gene3D" id="1.10.10.60">
    <property type="entry name" value="Homeodomain-like"/>
    <property type="match status" value="1"/>
</dbReference>
<keyword evidence="2" id="KW-0238">DNA-binding</keyword>
<gene>
    <name evidence="5" type="ORF">NUTIK01_03420</name>
</gene>